<evidence type="ECO:0000256" key="2">
    <source>
        <dbReference type="ARBA" id="ARBA00022694"/>
    </source>
</evidence>
<dbReference type="SUPFAM" id="SSF82704">
    <property type="entry name" value="AlbA-like"/>
    <property type="match status" value="1"/>
</dbReference>
<evidence type="ECO:0000313" key="5">
    <source>
        <dbReference type="Proteomes" id="UP000012073"/>
    </source>
</evidence>
<dbReference type="Gramene" id="CDF32656">
    <property type="protein sequence ID" value="CDF32656"/>
    <property type="gene ID" value="CHC_T00001535001"/>
</dbReference>
<dbReference type="InterPro" id="IPR036882">
    <property type="entry name" value="Alba-like_dom_sf"/>
</dbReference>
<dbReference type="InterPro" id="IPR014612">
    <property type="entry name" value="Pop7/Rpp20"/>
</dbReference>
<dbReference type="KEGG" id="ccp:CHC_T00001535001"/>
<accession>R7Q5K6</accession>
<evidence type="ECO:0000313" key="4">
    <source>
        <dbReference type="EMBL" id="CDF32656.1"/>
    </source>
</evidence>
<dbReference type="STRING" id="2769.R7Q5K6"/>
<evidence type="ECO:0000256" key="1">
    <source>
        <dbReference type="ARBA" id="ARBA00004604"/>
    </source>
</evidence>
<dbReference type="GO" id="GO:0003676">
    <property type="term" value="F:nucleic acid binding"/>
    <property type="evidence" value="ECO:0007669"/>
    <property type="project" value="InterPro"/>
</dbReference>
<dbReference type="GO" id="GO:0001682">
    <property type="term" value="P:tRNA 5'-leader removal"/>
    <property type="evidence" value="ECO:0007669"/>
    <property type="project" value="InterPro"/>
</dbReference>
<dbReference type="GeneID" id="17320137"/>
<comment type="subcellular location">
    <subcellularLocation>
        <location evidence="1">Nucleus</location>
        <location evidence="1">Nucleolus</location>
    </subcellularLocation>
</comment>
<dbReference type="PANTHER" id="PTHR15314">
    <property type="entry name" value="RIBONUCLEASE P PROTEIN SUBUNIT P20"/>
    <property type="match status" value="1"/>
</dbReference>
<gene>
    <name evidence="4" type="ORF">CHC_T00001535001</name>
</gene>
<dbReference type="PANTHER" id="PTHR15314:SF1">
    <property type="entry name" value="RIBONUCLEASE P PROTEIN SUBUNIT P20"/>
    <property type="match status" value="1"/>
</dbReference>
<dbReference type="Gene3D" id="3.30.110.20">
    <property type="entry name" value="Alba-like domain"/>
    <property type="match status" value="1"/>
</dbReference>
<dbReference type="GO" id="GO:0005655">
    <property type="term" value="C:nucleolar ribonuclease P complex"/>
    <property type="evidence" value="ECO:0007669"/>
    <property type="project" value="InterPro"/>
</dbReference>
<dbReference type="OrthoDB" id="416729at2759"/>
<dbReference type="AlphaFoldDB" id="R7Q5K6"/>
<keyword evidence="2" id="KW-0819">tRNA processing</keyword>
<proteinExistence type="predicted"/>
<evidence type="ECO:0000256" key="3">
    <source>
        <dbReference type="ARBA" id="ARBA00023242"/>
    </source>
</evidence>
<organism evidence="4 5">
    <name type="scientific">Chondrus crispus</name>
    <name type="common">Carrageen Irish moss</name>
    <name type="synonym">Polymorpha crispa</name>
    <dbReference type="NCBI Taxonomy" id="2769"/>
    <lineage>
        <taxon>Eukaryota</taxon>
        <taxon>Rhodophyta</taxon>
        <taxon>Florideophyceae</taxon>
        <taxon>Rhodymeniophycidae</taxon>
        <taxon>Gigartinales</taxon>
        <taxon>Gigartinaceae</taxon>
        <taxon>Chondrus</taxon>
    </lineage>
</organism>
<keyword evidence="3" id="KW-0539">Nucleus</keyword>
<reference evidence="5" key="1">
    <citation type="journal article" date="2013" name="Proc. Natl. Acad. Sci. U.S.A.">
        <title>Genome structure and metabolic features in the red seaweed Chondrus crispus shed light on evolution of the Archaeplastida.</title>
        <authorList>
            <person name="Collen J."/>
            <person name="Porcel B."/>
            <person name="Carre W."/>
            <person name="Ball S.G."/>
            <person name="Chaparro C."/>
            <person name="Tonon T."/>
            <person name="Barbeyron T."/>
            <person name="Michel G."/>
            <person name="Noel B."/>
            <person name="Valentin K."/>
            <person name="Elias M."/>
            <person name="Artiguenave F."/>
            <person name="Arun A."/>
            <person name="Aury J.M."/>
            <person name="Barbosa-Neto J.F."/>
            <person name="Bothwell J.H."/>
            <person name="Bouget F.Y."/>
            <person name="Brillet L."/>
            <person name="Cabello-Hurtado F."/>
            <person name="Capella-Gutierrez S."/>
            <person name="Charrier B."/>
            <person name="Cladiere L."/>
            <person name="Cock J.M."/>
            <person name="Coelho S.M."/>
            <person name="Colleoni C."/>
            <person name="Czjzek M."/>
            <person name="Da Silva C."/>
            <person name="Delage L."/>
            <person name="Denoeud F."/>
            <person name="Deschamps P."/>
            <person name="Dittami S.M."/>
            <person name="Gabaldon T."/>
            <person name="Gachon C.M."/>
            <person name="Groisillier A."/>
            <person name="Herve C."/>
            <person name="Jabbari K."/>
            <person name="Katinka M."/>
            <person name="Kloareg B."/>
            <person name="Kowalczyk N."/>
            <person name="Labadie K."/>
            <person name="Leblanc C."/>
            <person name="Lopez P.J."/>
            <person name="McLachlan D.H."/>
            <person name="Meslet-Cladiere L."/>
            <person name="Moustafa A."/>
            <person name="Nehr Z."/>
            <person name="Nyvall Collen P."/>
            <person name="Panaud O."/>
            <person name="Partensky F."/>
            <person name="Poulain J."/>
            <person name="Rensing S.A."/>
            <person name="Rousvoal S."/>
            <person name="Samson G."/>
            <person name="Symeonidi A."/>
            <person name="Weissenbach J."/>
            <person name="Zambounis A."/>
            <person name="Wincker P."/>
            <person name="Boyen C."/>
        </authorList>
    </citation>
    <scope>NUCLEOTIDE SEQUENCE [LARGE SCALE GENOMIC DNA]</scope>
    <source>
        <strain evidence="5">cv. Stackhouse</strain>
    </source>
</reference>
<name>R7Q5K6_CHOCR</name>
<dbReference type="EMBL" id="HG001531">
    <property type="protein sequence ID" value="CDF32656.1"/>
    <property type="molecule type" value="Genomic_DNA"/>
</dbReference>
<dbReference type="RefSeq" id="XP_005712427.1">
    <property type="nucleotide sequence ID" value="XM_005712370.1"/>
</dbReference>
<dbReference type="Proteomes" id="UP000012073">
    <property type="component" value="Unassembled WGS sequence"/>
</dbReference>
<keyword evidence="5" id="KW-1185">Reference proteome</keyword>
<dbReference type="GO" id="GO:0000172">
    <property type="term" value="C:ribonuclease MRP complex"/>
    <property type="evidence" value="ECO:0007669"/>
    <property type="project" value="InterPro"/>
</dbReference>
<sequence length="68" mass="7432">MGAAITLCCNLALVIQEETGGHVALTVHTSTVDVYDDYEPLVEGYPHVTRSRSKSAIRIRLSRTPGYV</sequence>
<protein>
    <submittedName>
        <fullName evidence="4">Uncharacterized protein</fullName>
    </submittedName>
</protein>